<reference evidence="9 10" key="1">
    <citation type="journal article" date="2020" name="Nat. Food">
        <title>A phased Vanilla planifolia genome enables genetic improvement of flavour and production.</title>
        <authorList>
            <person name="Hasing T."/>
            <person name="Tang H."/>
            <person name="Brym M."/>
            <person name="Khazi F."/>
            <person name="Huang T."/>
            <person name="Chambers A.H."/>
        </authorList>
    </citation>
    <scope>NUCLEOTIDE SEQUENCE [LARGE SCALE GENOMIC DNA]</scope>
    <source>
        <tissue evidence="9">Leaf</tissue>
    </source>
</reference>
<dbReference type="EMBL" id="JADCNL010000004">
    <property type="protein sequence ID" value="KAG0484482.1"/>
    <property type="molecule type" value="Genomic_DNA"/>
</dbReference>
<dbReference type="InterPro" id="IPR016164">
    <property type="entry name" value="FAD-linked_Oxase-like_C"/>
</dbReference>
<dbReference type="InterPro" id="IPR016169">
    <property type="entry name" value="FAD-bd_PCMH_sub2"/>
</dbReference>
<name>A0A835REJ7_VANPL</name>
<evidence type="ECO:0000313" key="9">
    <source>
        <dbReference type="EMBL" id="KAG0484482.1"/>
    </source>
</evidence>
<evidence type="ECO:0000256" key="5">
    <source>
        <dbReference type="ARBA" id="ARBA00022827"/>
    </source>
</evidence>
<feature type="signal peptide" evidence="7">
    <location>
        <begin position="1"/>
        <end position="22"/>
    </location>
</feature>
<dbReference type="PANTHER" id="PTHR13878:SF107">
    <property type="entry name" value="CYTOKININ DEHYDROGENASE 3"/>
    <property type="match status" value="1"/>
</dbReference>
<dbReference type="GO" id="GO:0019139">
    <property type="term" value="F:cytokinin dehydrogenase activity"/>
    <property type="evidence" value="ECO:0007669"/>
    <property type="project" value="UniProtKB-EC"/>
</dbReference>
<dbReference type="InterPro" id="IPR016167">
    <property type="entry name" value="FAD-bd_PCMH_sub1"/>
</dbReference>
<feature type="domain" description="FAD-binding PCMH-type" evidence="8">
    <location>
        <begin position="68"/>
        <end position="249"/>
    </location>
</feature>
<dbReference type="EC" id="1.5.99.12" evidence="3"/>
<dbReference type="InterPro" id="IPR016166">
    <property type="entry name" value="FAD-bd_PCMH"/>
</dbReference>
<comment type="similarity">
    <text evidence="2">Belongs to the oxygen-dependent FAD-linked oxidoreductase family.</text>
</comment>
<dbReference type="GO" id="GO:0009690">
    <property type="term" value="P:cytokinin metabolic process"/>
    <property type="evidence" value="ECO:0007669"/>
    <property type="project" value="InterPro"/>
</dbReference>
<keyword evidence="10" id="KW-1185">Reference proteome</keyword>
<comment type="caution">
    <text evidence="9">The sequence shown here is derived from an EMBL/GenBank/DDBJ whole genome shotgun (WGS) entry which is preliminary data.</text>
</comment>
<evidence type="ECO:0000256" key="4">
    <source>
        <dbReference type="ARBA" id="ARBA00022630"/>
    </source>
</evidence>
<keyword evidence="4" id="KW-0285">Flavoprotein</keyword>
<dbReference type="Pfam" id="PF01565">
    <property type="entry name" value="FAD_binding_4"/>
    <property type="match status" value="1"/>
</dbReference>
<keyword evidence="5" id="KW-0274">FAD</keyword>
<dbReference type="InterPro" id="IPR016170">
    <property type="entry name" value="Cytok_DH_C_sf"/>
</dbReference>
<gene>
    <name evidence="9" type="ORF">HPP92_008561</name>
</gene>
<evidence type="ECO:0000256" key="1">
    <source>
        <dbReference type="ARBA" id="ARBA00001974"/>
    </source>
</evidence>
<dbReference type="PANTHER" id="PTHR13878">
    <property type="entry name" value="GULONOLACTONE OXIDASE"/>
    <property type="match status" value="1"/>
</dbReference>
<evidence type="ECO:0000256" key="3">
    <source>
        <dbReference type="ARBA" id="ARBA00011928"/>
    </source>
</evidence>
<evidence type="ECO:0000256" key="2">
    <source>
        <dbReference type="ARBA" id="ARBA00005466"/>
    </source>
</evidence>
<keyword evidence="7" id="KW-0732">Signal</keyword>
<sequence>MEFGLFHAKLKVLLLLVLLALSSPCNFIQSPMDIGSLNFLKTRSTVFGGPMDFLESTSSASVDFGRFIFHNPSAVLRPKSPRDIATLLSFLSASSTPKITVAARGAGHSIHGQAQALDGIVIEMNSLPSSIDVHQAMDGEKGLSYADVSGGVLWIEVLEETLKLGLTPRSWTDYLYLSVGGTLSNAGISGQTFKYGPQISNVLQLEVVTGNGELVACSPTKSAELFFAVLGGLGQFGIITRARILLQNAPQKVKWVRTFYDDFGTFTNDQELLISMPQLVDYLEGFIVLNENSLHSSSVAFPAQLEFIAELHKDSSKVYYCIEFAVHDHRDEETNIDDVVKEISSKLSYLPTFIYSVEVSYYDFLNRVRMEEMSLRSRGLWDIPHPWLNMFVPKSGIEDFKDLLLESISQQDFVGPILIYPLLKDKWEANTSVVLPVPRPTATGEEEKVVYVVGILQSVDPAWCAAACMEELLVRQRHLVEVAGGGLIGAKQYLGYQRSPARWRQHFGHLWGRFVERKSRFDPMGLLAPGQGIFARVGAFPVK</sequence>
<dbReference type="Gene3D" id="3.30.465.10">
    <property type="match status" value="1"/>
</dbReference>
<dbReference type="GO" id="GO:0071949">
    <property type="term" value="F:FAD binding"/>
    <property type="evidence" value="ECO:0007669"/>
    <property type="project" value="InterPro"/>
</dbReference>
<keyword evidence="6" id="KW-0560">Oxidoreductase</keyword>
<dbReference type="Gene3D" id="3.40.462.10">
    <property type="entry name" value="FAD-linked oxidases, C-terminal domain"/>
    <property type="match status" value="1"/>
</dbReference>
<dbReference type="AlphaFoldDB" id="A0A835REJ7"/>
<dbReference type="InterPro" id="IPR006094">
    <property type="entry name" value="Oxid_FAD_bind_N"/>
</dbReference>
<dbReference type="Pfam" id="PF09265">
    <property type="entry name" value="Cytokin-bind"/>
    <property type="match status" value="1"/>
</dbReference>
<evidence type="ECO:0000259" key="8">
    <source>
        <dbReference type="PROSITE" id="PS51387"/>
    </source>
</evidence>
<dbReference type="InterPro" id="IPR036318">
    <property type="entry name" value="FAD-bd_PCMH-like_sf"/>
</dbReference>
<comment type="cofactor">
    <cofactor evidence="1">
        <name>FAD</name>
        <dbReference type="ChEBI" id="CHEBI:57692"/>
    </cofactor>
</comment>
<dbReference type="InterPro" id="IPR050432">
    <property type="entry name" value="FAD-linked_Oxidoreductases_BP"/>
</dbReference>
<organism evidence="9 10">
    <name type="scientific">Vanilla planifolia</name>
    <name type="common">Vanilla</name>
    <dbReference type="NCBI Taxonomy" id="51239"/>
    <lineage>
        <taxon>Eukaryota</taxon>
        <taxon>Viridiplantae</taxon>
        <taxon>Streptophyta</taxon>
        <taxon>Embryophyta</taxon>
        <taxon>Tracheophyta</taxon>
        <taxon>Spermatophyta</taxon>
        <taxon>Magnoliopsida</taxon>
        <taxon>Liliopsida</taxon>
        <taxon>Asparagales</taxon>
        <taxon>Orchidaceae</taxon>
        <taxon>Vanilloideae</taxon>
        <taxon>Vanilleae</taxon>
        <taxon>Vanilla</taxon>
    </lineage>
</organism>
<dbReference type="SUPFAM" id="SSF56176">
    <property type="entry name" value="FAD-binding/transporter-associated domain-like"/>
    <property type="match status" value="1"/>
</dbReference>
<evidence type="ECO:0000313" key="10">
    <source>
        <dbReference type="Proteomes" id="UP000636800"/>
    </source>
</evidence>
<evidence type="ECO:0000256" key="7">
    <source>
        <dbReference type="SAM" id="SignalP"/>
    </source>
</evidence>
<dbReference type="InterPro" id="IPR015345">
    <property type="entry name" value="Cytokinin_DH_FAD/cytokin-bd"/>
</dbReference>
<dbReference type="PROSITE" id="PS51387">
    <property type="entry name" value="FAD_PCMH"/>
    <property type="match status" value="1"/>
</dbReference>
<feature type="chain" id="PRO_5032861818" description="cytokinin dehydrogenase" evidence="7">
    <location>
        <begin position="23"/>
        <end position="543"/>
    </location>
</feature>
<dbReference type="Gene3D" id="3.30.43.10">
    <property type="entry name" value="Uridine Diphospho-n-acetylenolpyruvylglucosamine Reductase, domain 2"/>
    <property type="match status" value="1"/>
</dbReference>
<dbReference type="OrthoDB" id="1884773at2759"/>
<protein>
    <recommendedName>
        <fullName evidence="3">cytokinin dehydrogenase</fullName>
        <ecNumber evidence="3">1.5.99.12</ecNumber>
    </recommendedName>
</protein>
<dbReference type="Proteomes" id="UP000636800">
    <property type="component" value="Unassembled WGS sequence"/>
</dbReference>
<proteinExistence type="inferred from homology"/>
<evidence type="ECO:0000256" key="6">
    <source>
        <dbReference type="ARBA" id="ARBA00023002"/>
    </source>
</evidence>
<dbReference type="SUPFAM" id="SSF55103">
    <property type="entry name" value="FAD-linked oxidases, C-terminal domain"/>
    <property type="match status" value="1"/>
</dbReference>
<accession>A0A835REJ7</accession>